<keyword evidence="13" id="KW-1185">Reference proteome</keyword>
<evidence type="ECO:0000256" key="8">
    <source>
        <dbReference type="RuleBase" id="RU003654"/>
    </source>
</evidence>
<keyword evidence="3" id="KW-0560">Oxidoreductase</keyword>
<evidence type="ECO:0000256" key="5">
    <source>
        <dbReference type="PIRSR" id="PIRSR601211-1"/>
    </source>
</evidence>
<dbReference type="AlphaFoldDB" id="A0A815CRX8"/>
<dbReference type="InterPro" id="IPR025337">
    <property type="entry name" value="Questin_oxidase-like"/>
</dbReference>
<dbReference type="SUPFAM" id="SSF48619">
    <property type="entry name" value="Phospholipase A2, PLA2"/>
    <property type="match status" value="1"/>
</dbReference>
<feature type="active site" evidence="5">
    <location>
        <position position="75"/>
    </location>
</feature>
<dbReference type="GO" id="GO:0004623">
    <property type="term" value="F:phospholipase A2 activity"/>
    <property type="evidence" value="ECO:0007669"/>
    <property type="project" value="InterPro"/>
</dbReference>
<dbReference type="Proteomes" id="UP000663852">
    <property type="component" value="Unassembled WGS sequence"/>
</dbReference>
<evidence type="ECO:0000313" key="11">
    <source>
        <dbReference type="EMBL" id="CAF1287571.1"/>
    </source>
</evidence>
<evidence type="ECO:0000256" key="3">
    <source>
        <dbReference type="ARBA" id="ARBA00023002"/>
    </source>
</evidence>
<feature type="disulfide bond" evidence="7">
    <location>
        <begin position="89"/>
        <end position="115"/>
    </location>
</feature>
<feature type="active site" evidence="5">
    <location>
        <position position="123"/>
    </location>
</feature>
<dbReference type="Gene3D" id="1.20.90.10">
    <property type="entry name" value="Phospholipase A2 domain"/>
    <property type="match status" value="1"/>
</dbReference>
<evidence type="ECO:0000256" key="7">
    <source>
        <dbReference type="PIRSR" id="PIRSR601211-3"/>
    </source>
</evidence>
<dbReference type="InterPro" id="IPR001211">
    <property type="entry name" value="PLA2"/>
</dbReference>
<feature type="disulfide bond" evidence="7">
    <location>
        <begin position="71"/>
        <end position="129"/>
    </location>
</feature>
<evidence type="ECO:0000259" key="10">
    <source>
        <dbReference type="SMART" id="SM00085"/>
    </source>
</evidence>
<organism evidence="11 14">
    <name type="scientific">Adineta ricciae</name>
    <name type="common">Rotifer</name>
    <dbReference type="NCBI Taxonomy" id="249248"/>
    <lineage>
        <taxon>Eukaryota</taxon>
        <taxon>Metazoa</taxon>
        <taxon>Spiralia</taxon>
        <taxon>Gnathifera</taxon>
        <taxon>Rotifera</taxon>
        <taxon>Eurotatoria</taxon>
        <taxon>Bdelloidea</taxon>
        <taxon>Adinetida</taxon>
        <taxon>Adinetidae</taxon>
        <taxon>Adineta</taxon>
    </lineage>
</organism>
<feature type="binding site" evidence="6">
    <location>
        <position position="76"/>
    </location>
    <ligand>
        <name>Ca(2+)</name>
        <dbReference type="ChEBI" id="CHEBI:29108"/>
    </ligand>
</feature>
<dbReference type="GO" id="GO:0005576">
    <property type="term" value="C:extracellular region"/>
    <property type="evidence" value="ECO:0007669"/>
    <property type="project" value="UniProtKB-SubCell"/>
</dbReference>
<proteinExistence type="inferred from homology"/>
<feature type="signal peptide" evidence="9">
    <location>
        <begin position="1"/>
        <end position="22"/>
    </location>
</feature>
<gene>
    <name evidence="11" type="ORF">EDS130_LOCUS29902</name>
    <name evidence="12" type="ORF">XAT740_LOCUS42983</name>
</gene>
<feature type="domain" description="Phospholipase A2-like central" evidence="10">
    <location>
        <begin position="30"/>
        <end position="149"/>
    </location>
</feature>
<name>A0A815CRX8_ADIRI</name>
<feature type="binding site" evidence="6">
    <location>
        <position position="56"/>
    </location>
    <ligand>
        <name>Ca(2+)</name>
        <dbReference type="ChEBI" id="CHEBI:29108"/>
    </ligand>
</feature>
<feature type="disulfide bond" evidence="7">
    <location>
        <begin position="108"/>
        <end position="120"/>
    </location>
</feature>
<keyword evidence="6" id="KW-0106">Calcium</keyword>
<dbReference type="PRINTS" id="PR00389">
    <property type="entry name" value="PHPHLIPASEA2"/>
</dbReference>
<dbReference type="SMART" id="SM00085">
    <property type="entry name" value="PA2c"/>
    <property type="match status" value="1"/>
</dbReference>
<dbReference type="PANTHER" id="PTHR35870">
    <property type="entry name" value="PROTEIN, PUTATIVE (AFU_ORTHOLOGUE AFUA_5G03330)-RELATED"/>
    <property type="match status" value="1"/>
</dbReference>
<dbReference type="InterPro" id="IPR036444">
    <property type="entry name" value="PLipase_A2_dom_sf"/>
</dbReference>
<feature type="chain" id="PRO_5035686906" description="Phospholipase A2-like central domain-containing protein" evidence="9">
    <location>
        <begin position="23"/>
        <end position="620"/>
    </location>
</feature>
<feature type="disulfide bond" evidence="7">
    <location>
        <begin position="55"/>
        <end position="72"/>
    </location>
</feature>
<feature type="binding site" evidence="6">
    <location>
        <position position="58"/>
    </location>
    <ligand>
        <name>Ca(2+)</name>
        <dbReference type="ChEBI" id="CHEBI:29108"/>
    </ligand>
</feature>
<accession>A0A815CRX8</accession>
<evidence type="ECO:0000256" key="9">
    <source>
        <dbReference type="SAM" id="SignalP"/>
    </source>
</evidence>
<evidence type="ECO:0000313" key="13">
    <source>
        <dbReference type="Proteomes" id="UP000663828"/>
    </source>
</evidence>
<dbReference type="GO" id="GO:0050482">
    <property type="term" value="P:arachidonate secretion"/>
    <property type="evidence" value="ECO:0007669"/>
    <property type="project" value="InterPro"/>
</dbReference>
<evidence type="ECO:0000313" key="14">
    <source>
        <dbReference type="Proteomes" id="UP000663852"/>
    </source>
</evidence>
<dbReference type="GO" id="GO:0016491">
    <property type="term" value="F:oxidoreductase activity"/>
    <property type="evidence" value="ECO:0007669"/>
    <property type="project" value="UniProtKB-KW"/>
</dbReference>
<dbReference type="GO" id="GO:0006644">
    <property type="term" value="P:phospholipid metabolic process"/>
    <property type="evidence" value="ECO:0007669"/>
    <property type="project" value="InterPro"/>
</dbReference>
<dbReference type="InterPro" id="IPR033113">
    <property type="entry name" value="PLA2_histidine"/>
</dbReference>
<keyword evidence="2" id="KW-0964">Secreted</keyword>
<comment type="subcellular location">
    <subcellularLocation>
        <location evidence="1">Secreted</location>
    </subcellularLocation>
</comment>
<evidence type="ECO:0000256" key="1">
    <source>
        <dbReference type="ARBA" id="ARBA00004613"/>
    </source>
</evidence>
<dbReference type="OrthoDB" id="10004862at2759"/>
<dbReference type="InterPro" id="IPR016090">
    <property type="entry name" value="PLA2-like_dom"/>
</dbReference>
<comment type="similarity">
    <text evidence="8">Belongs to the phospholipase A2 family.</text>
</comment>
<dbReference type="EMBL" id="CAJNOJ010000205">
    <property type="protein sequence ID" value="CAF1287571.1"/>
    <property type="molecule type" value="Genomic_DNA"/>
</dbReference>
<keyword evidence="6" id="KW-0479">Metal-binding</keyword>
<evidence type="ECO:0000256" key="6">
    <source>
        <dbReference type="PIRSR" id="PIRSR601211-2"/>
    </source>
</evidence>
<keyword evidence="4 7" id="KW-1015">Disulfide bond</keyword>
<evidence type="ECO:0000256" key="4">
    <source>
        <dbReference type="ARBA" id="ARBA00023157"/>
    </source>
</evidence>
<dbReference type="Pfam" id="PF14027">
    <property type="entry name" value="Questin_oxidase"/>
    <property type="match status" value="1"/>
</dbReference>
<evidence type="ECO:0000313" key="12">
    <source>
        <dbReference type="EMBL" id="CAF1552215.1"/>
    </source>
</evidence>
<dbReference type="GO" id="GO:0016042">
    <property type="term" value="P:lipid catabolic process"/>
    <property type="evidence" value="ECO:0007669"/>
    <property type="project" value="InterPro"/>
</dbReference>
<comment type="caution">
    <text evidence="11">The sequence shown here is derived from an EMBL/GenBank/DDBJ whole genome shotgun (WGS) entry which is preliminary data.</text>
</comment>
<dbReference type="PANTHER" id="PTHR35870:SF1">
    <property type="entry name" value="PROTEIN, PUTATIVE (AFU_ORTHOLOGUE AFUA_5G03330)-RELATED"/>
    <property type="match status" value="1"/>
</dbReference>
<dbReference type="EMBL" id="CAJNOR010005223">
    <property type="protein sequence ID" value="CAF1552215.1"/>
    <property type="molecule type" value="Genomic_DNA"/>
</dbReference>
<dbReference type="PROSITE" id="PS00118">
    <property type="entry name" value="PA2_HIS"/>
    <property type="match status" value="1"/>
</dbReference>
<sequence>MSFVNLLYIFFLVNITYDLLDAVSGIQNRNVIEFGTLILDTIGNPLAYNGYGCWCGKGKRGNLVVDATDRCCQVHDNCYGSAEAAVEKCRPLLKAYKYKKMSNGTIQCIDPEGTCAYRTCQCDNAAVECFLRQRKASYNSDFDNWKGLCSETSIKLEDDPQRCPPVWNTTMKYLRGSLVSAHGIKYQALQTNKPGESPTKKLPSLNLPGKNDVCLLPGIQPEAVRTCSDLLEKNHEVHHLFFNIPGGFHNHTAHHLLAALGFGASSQTLKHIFEQHTKIQQPLAALDQRDNFDPEKCLGDDKYYHDYLEFFKNELISEKYQGKMEALIEDYTFNKGYLGLILAGAYHPFIHLGYALEFQSKGMAIEGLAMAAVDRINVKDVVDRLDSNFSGDGDKTALEIIELIRNDHRFDDMIVYTDARPKTPVLLQRGGGPLIAEYARMWKPDLNDARRTSILANVAAIRPNKPPRLDFFLMHATTSGLFLDIIVHSLQSKQNQLKLMKAKFATDLLYYVARGRPKLNVDYLCNEYQVSNEHLYSDAINPWLPLIEKCLTHPDEHVLKTIRALMYAEKFDTAHDTLPYLKIAQMVMDALFPVESADWVQEGIGWDEYWCTVEDLISSS</sequence>
<dbReference type="Pfam" id="PF00068">
    <property type="entry name" value="Phospholip_A2_1"/>
    <property type="match status" value="1"/>
</dbReference>
<keyword evidence="9" id="KW-0732">Signal</keyword>
<feature type="disulfide bond" evidence="7">
    <location>
        <begin position="78"/>
        <end position="122"/>
    </location>
</feature>
<comment type="cofactor">
    <cofactor evidence="6">
        <name>Ca(2+)</name>
        <dbReference type="ChEBI" id="CHEBI:29108"/>
    </cofactor>
    <text evidence="6">Binds 1 Ca(2+) ion per subunit.</text>
</comment>
<dbReference type="GO" id="GO:0005509">
    <property type="term" value="F:calcium ion binding"/>
    <property type="evidence" value="ECO:0007669"/>
    <property type="project" value="InterPro"/>
</dbReference>
<dbReference type="Proteomes" id="UP000663828">
    <property type="component" value="Unassembled WGS sequence"/>
</dbReference>
<protein>
    <recommendedName>
        <fullName evidence="10">Phospholipase A2-like central domain-containing protein</fullName>
    </recommendedName>
</protein>
<evidence type="ECO:0000256" key="2">
    <source>
        <dbReference type="ARBA" id="ARBA00022525"/>
    </source>
</evidence>
<reference evidence="11" key="1">
    <citation type="submission" date="2021-02" db="EMBL/GenBank/DDBJ databases">
        <authorList>
            <person name="Nowell W R."/>
        </authorList>
    </citation>
    <scope>NUCLEOTIDE SEQUENCE</scope>
</reference>
<dbReference type="CDD" id="cd00125">
    <property type="entry name" value="PLA2c"/>
    <property type="match status" value="1"/>
</dbReference>